<dbReference type="GO" id="GO:0016301">
    <property type="term" value="F:kinase activity"/>
    <property type="evidence" value="ECO:0007669"/>
    <property type="project" value="UniProtKB-KW"/>
</dbReference>
<accession>A0ABY8W556</accession>
<keyword evidence="2" id="KW-0808">Transferase</keyword>
<dbReference type="CDD" id="cd14014">
    <property type="entry name" value="STKc_PknB_like"/>
    <property type="match status" value="1"/>
</dbReference>
<dbReference type="PROSITE" id="PS50011">
    <property type="entry name" value="PROTEIN_KINASE_DOM"/>
    <property type="match status" value="1"/>
</dbReference>
<dbReference type="PANTHER" id="PTHR24361">
    <property type="entry name" value="MITOGEN-ACTIVATED KINASE KINASE KINASE"/>
    <property type="match status" value="1"/>
</dbReference>
<dbReference type="Proteomes" id="UP001240150">
    <property type="component" value="Chromosome"/>
</dbReference>
<keyword evidence="2" id="KW-0418">Kinase</keyword>
<evidence type="ECO:0000313" key="2">
    <source>
        <dbReference type="EMBL" id="WIM92991.1"/>
    </source>
</evidence>
<dbReference type="Gene3D" id="1.10.530.10">
    <property type="match status" value="1"/>
</dbReference>
<protein>
    <submittedName>
        <fullName evidence="2">Serine/threonine-protein kinase</fullName>
    </submittedName>
</protein>
<dbReference type="SMART" id="SM00220">
    <property type="entry name" value="S_TKc"/>
    <property type="match status" value="1"/>
</dbReference>
<sequence length="503" mass="53863">MSGPEPAAWSVEVPTGYRVGGWEVTGGIATGSWGSVYDARLVDAGGDDLPARAALKFLPTGTVTTRQLGHLAAMAGREVRFHSGDGHDRLIRCYQTLVVEDPRTPALDGAAVIVMERARRSLADLLREHPGRPLPEAAVLVTQVCEGLAHMHQNGWIHGDLKPANVLLMDDGSVRLADFGLTAEIEGTHGYLPPIGSSGYLPPEYWTERLGERGIAVRTTADIWALGVLAYQAFTGEFPFAGGGQRAWALAAAEYAETGAELPFPDGVPAPWRAIIRDCLAPSHAQRSEHTAAELLARMREQPVPRRRRSRQRRLVAAGAAVLVLGGAATATTLTVRQHDSPSPTSSRFPGDDLLKHGVGIPEQYRGLIVAAGTACDAPGLNPPLIAAMLKVESDFDPNLSDPAKDEYGIARWTPSVLAGYLPGSPPPVPPKPPFPPEMSIPPMGRLLCFQAERLRTVPGDRGLLLAAAYRSSATSVVQAGGIAPKWRHYTDEVAKYRALYTP</sequence>
<keyword evidence="3" id="KW-1185">Reference proteome</keyword>
<evidence type="ECO:0000259" key="1">
    <source>
        <dbReference type="PROSITE" id="PS50011"/>
    </source>
</evidence>
<dbReference type="InterPro" id="IPR000719">
    <property type="entry name" value="Prot_kinase_dom"/>
</dbReference>
<dbReference type="InterPro" id="IPR011009">
    <property type="entry name" value="Kinase-like_dom_sf"/>
</dbReference>
<dbReference type="Pfam" id="PF00069">
    <property type="entry name" value="Pkinase"/>
    <property type="match status" value="1"/>
</dbReference>
<dbReference type="EMBL" id="CP126980">
    <property type="protein sequence ID" value="WIM92991.1"/>
    <property type="molecule type" value="Genomic_DNA"/>
</dbReference>
<dbReference type="Gene3D" id="1.10.510.10">
    <property type="entry name" value="Transferase(Phosphotransferase) domain 1"/>
    <property type="match status" value="1"/>
</dbReference>
<evidence type="ECO:0000313" key="3">
    <source>
        <dbReference type="Proteomes" id="UP001240150"/>
    </source>
</evidence>
<reference evidence="2 3" key="1">
    <citation type="submission" date="2023-06" db="EMBL/GenBank/DDBJ databases">
        <authorList>
            <person name="Yushchuk O."/>
            <person name="Binda E."/>
            <person name="Ruckert-Reed C."/>
            <person name="Fedorenko V."/>
            <person name="Kalinowski J."/>
            <person name="Marinelli F."/>
        </authorList>
    </citation>
    <scope>NUCLEOTIDE SEQUENCE [LARGE SCALE GENOMIC DNA]</scope>
    <source>
        <strain evidence="2 3">NRRL 3884</strain>
    </source>
</reference>
<dbReference type="SUPFAM" id="SSF53955">
    <property type="entry name" value="Lysozyme-like"/>
    <property type="match status" value="1"/>
</dbReference>
<dbReference type="RefSeq" id="WP_284914198.1">
    <property type="nucleotide sequence ID" value="NZ_CP126980.1"/>
</dbReference>
<organism evidence="2 3">
    <name type="scientific">Actinoplanes oblitus</name>
    <dbReference type="NCBI Taxonomy" id="3040509"/>
    <lineage>
        <taxon>Bacteria</taxon>
        <taxon>Bacillati</taxon>
        <taxon>Actinomycetota</taxon>
        <taxon>Actinomycetes</taxon>
        <taxon>Micromonosporales</taxon>
        <taxon>Micromonosporaceae</taxon>
        <taxon>Actinoplanes</taxon>
    </lineage>
</organism>
<proteinExistence type="predicted"/>
<name>A0ABY8W556_9ACTN</name>
<dbReference type="SUPFAM" id="SSF56112">
    <property type="entry name" value="Protein kinase-like (PK-like)"/>
    <property type="match status" value="1"/>
</dbReference>
<dbReference type="InterPro" id="IPR053235">
    <property type="entry name" value="Ser_Thr_kinase"/>
</dbReference>
<feature type="domain" description="Protein kinase" evidence="1">
    <location>
        <begin position="22"/>
        <end position="305"/>
    </location>
</feature>
<gene>
    <name evidence="2" type="ORF">ACTOB_004956</name>
</gene>
<dbReference type="InterPro" id="IPR023346">
    <property type="entry name" value="Lysozyme-like_dom_sf"/>
</dbReference>